<dbReference type="InterPro" id="IPR014710">
    <property type="entry name" value="RmlC-like_jellyroll"/>
</dbReference>
<dbReference type="EMBL" id="FUWJ01000007">
    <property type="protein sequence ID" value="SKA25347.1"/>
    <property type="molecule type" value="Genomic_DNA"/>
</dbReference>
<dbReference type="STRING" id="225324.SAMN02745126_04516"/>
<dbReference type="Proteomes" id="UP000190092">
    <property type="component" value="Unassembled WGS sequence"/>
</dbReference>
<dbReference type="InterPro" id="IPR018490">
    <property type="entry name" value="cNMP-bd_dom_sf"/>
</dbReference>
<sequence>MKVRPLEQIVSEHRFFAGLDEVYCKLVCGCARNVRFEAGQYLFREGDPADQHPLFGNMYRPHLIARSRADCRIGSGDVDRLAA</sequence>
<dbReference type="Gene3D" id="2.60.120.10">
    <property type="entry name" value="Jelly Rolls"/>
    <property type="match status" value="1"/>
</dbReference>
<dbReference type="AlphaFoldDB" id="A0A1T4SAY4"/>
<name>A0A1T4SAY4_9HYPH</name>
<evidence type="ECO:0000313" key="1">
    <source>
        <dbReference type="EMBL" id="SKA25347.1"/>
    </source>
</evidence>
<reference evidence="2" key="1">
    <citation type="submission" date="2017-02" db="EMBL/GenBank/DDBJ databases">
        <authorList>
            <person name="Varghese N."/>
            <person name="Submissions S."/>
        </authorList>
    </citation>
    <scope>NUCLEOTIDE SEQUENCE [LARGE SCALE GENOMIC DNA]</scope>
    <source>
        <strain evidence="2">ATCC 27094</strain>
    </source>
</reference>
<keyword evidence="2" id="KW-1185">Reference proteome</keyword>
<protein>
    <submittedName>
        <fullName evidence="1">Uncharacterized protein</fullName>
    </submittedName>
</protein>
<proteinExistence type="predicted"/>
<dbReference type="SUPFAM" id="SSF51206">
    <property type="entry name" value="cAMP-binding domain-like"/>
    <property type="match status" value="1"/>
</dbReference>
<evidence type="ECO:0000313" key="2">
    <source>
        <dbReference type="Proteomes" id="UP000190092"/>
    </source>
</evidence>
<accession>A0A1T4SAY4</accession>
<gene>
    <name evidence="1" type="ORF">SAMN02745126_04516</name>
</gene>
<organism evidence="1 2">
    <name type="scientific">Enhydrobacter aerosaccus</name>
    <dbReference type="NCBI Taxonomy" id="225324"/>
    <lineage>
        <taxon>Bacteria</taxon>
        <taxon>Pseudomonadati</taxon>
        <taxon>Pseudomonadota</taxon>
        <taxon>Alphaproteobacteria</taxon>
        <taxon>Hyphomicrobiales</taxon>
        <taxon>Enhydrobacter</taxon>
    </lineage>
</organism>